<evidence type="ECO:0000256" key="8">
    <source>
        <dbReference type="PROSITE-ProRule" id="PRU00175"/>
    </source>
</evidence>
<keyword evidence="3" id="KW-0479">Metal-binding</keyword>
<evidence type="ECO:0000256" key="9">
    <source>
        <dbReference type="SAM" id="MobiDB-lite"/>
    </source>
</evidence>
<evidence type="ECO:0000256" key="2">
    <source>
        <dbReference type="ARBA" id="ARBA00022692"/>
    </source>
</evidence>
<keyword evidence="11" id="KW-0732">Signal</keyword>
<organism evidence="13">
    <name type="scientific">Cacopsylla melanoneura</name>
    <dbReference type="NCBI Taxonomy" id="428564"/>
    <lineage>
        <taxon>Eukaryota</taxon>
        <taxon>Metazoa</taxon>
        <taxon>Ecdysozoa</taxon>
        <taxon>Arthropoda</taxon>
        <taxon>Hexapoda</taxon>
        <taxon>Insecta</taxon>
        <taxon>Pterygota</taxon>
        <taxon>Neoptera</taxon>
        <taxon>Paraneoptera</taxon>
        <taxon>Hemiptera</taxon>
        <taxon>Sternorrhyncha</taxon>
        <taxon>Psylloidea</taxon>
        <taxon>Psyllidae</taxon>
        <taxon>Psyllinae</taxon>
        <taxon>Cacopsylla</taxon>
    </lineage>
</organism>
<feature type="signal peptide" evidence="11">
    <location>
        <begin position="1"/>
        <end position="23"/>
    </location>
</feature>
<protein>
    <submittedName>
        <fullName evidence="13">Protein goliath</fullName>
    </submittedName>
</protein>
<dbReference type="Gene3D" id="3.30.40.10">
    <property type="entry name" value="Zinc/RING finger domain, C3HC4 (zinc finger)"/>
    <property type="match status" value="1"/>
</dbReference>
<dbReference type="SMART" id="SM00184">
    <property type="entry name" value="RING"/>
    <property type="match status" value="1"/>
</dbReference>
<dbReference type="EMBL" id="HBUF01543804">
    <property type="protein sequence ID" value="CAG6756093.1"/>
    <property type="molecule type" value="Transcribed_RNA"/>
</dbReference>
<dbReference type="PANTHER" id="PTHR46539:SF23">
    <property type="entry name" value="RING-TYPE DOMAIN-CONTAINING PROTEIN"/>
    <property type="match status" value="1"/>
</dbReference>
<dbReference type="InterPro" id="IPR003137">
    <property type="entry name" value="PA_domain"/>
</dbReference>
<reference evidence="13" key="1">
    <citation type="submission" date="2021-05" db="EMBL/GenBank/DDBJ databases">
        <authorList>
            <person name="Alioto T."/>
            <person name="Alioto T."/>
            <person name="Gomez Garrido J."/>
        </authorList>
    </citation>
    <scope>NUCLEOTIDE SEQUENCE</scope>
</reference>
<evidence type="ECO:0000256" key="4">
    <source>
        <dbReference type="ARBA" id="ARBA00022771"/>
    </source>
</evidence>
<evidence type="ECO:0000256" key="11">
    <source>
        <dbReference type="SAM" id="SignalP"/>
    </source>
</evidence>
<dbReference type="PANTHER" id="PTHR46539">
    <property type="entry name" value="E3 UBIQUITIN-PROTEIN LIGASE ATL42"/>
    <property type="match status" value="1"/>
</dbReference>
<evidence type="ECO:0000256" key="1">
    <source>
        <dbReference type="ARBA" id="ARBA00004167"/>
    </source>
</evidence>
<dbReference type="Pfam" id="PF13639">
    <property type="entry name" value="zf-RING_2"/>
    <property type="match status" value="1"/>
</dbReference>
<sequence length="477" mass="53194">MFLPIMTFLYCLLLSLLINPLECLTSSEWGTSGASYTDEYESYTTAYINITYRDGLGRVHSDKSEIGKFGEAHVGYAVGILVHVKNDVTGDASGCHLPLKPSFGKQFPRGEPWIALVKRGGCNFQIKVNNAAAMNATGIIVYNDRESNNLDKMKLTKFPQSRNMSAVFTYKWKGEELARLLDNGTRIIAKITIASHCNRPYTNINRTSVLFVSISFIVLMIISLAWLIFYYVQRFRYIHAKDRLSRRLCSAAKKALSKIPTKHIKGEDKECSGDGECCAICIEFYKTSDVVRILPCKHEYHKGCIDPWLLEHRTCPMCKMDILKHYGFVFTGSQESILHMDSDDVIFDSPSFPSNLIGPIRTSTIVPVIHSSRMLSVSEESRSSSPNELTPALNNTINPGLSEGKLMDIITPALNNTINPGLSEGETVRAHSSIGTSPTDLPQGGTKGPSSLTPTHLRRSFSMDHIFEIQSPHQQRI</sequence>
<keyword evidence="6 10" id="KW-1133">Transmembrane helix</keyword>
<dbReference type="AlphaFoldDB" id="A0A8D8ZY19"/>
<feature type="chain" id="PRO_5033956952" evidence="11">
    <location>
        <begin position="24"/>
        <end position="477"/>
    </location>
</feature>
<dbReference type="CDD" id="cd16668">
    <property type="entry name" value="RING-H2_RNF130-like"/>
    <property type="match status" value="1"/>
</dbReference>
<name>A0A8D8ZY19_9HEMI</name>
<keyword evidence="5" id="KW-0862">Zinc</keyword>
<evidence type="ECO:0000256" key="10">
    <source>
        <dbReference type="SAM" id="Phobius"/>
    </source>
</evidence>
<evidence type="ECO:0000313" key="13">
    <source>
        <dbReference type="EMBL" id="CAG6756093.1"/>
    </source>
</evidence>
<keyword evidence="4 8" id="KW-0863">Zinc-finger</keyword>
<dbReference type="SUPFAM" id="SSF57850">
    <property type="entry name" value="RING/U-box"/>
    <property type="match status" value="1"/>
</dbReference>
<dbReference type="InterPro" id="IPR046450">
    <property type="entry name" value="PA_dom_sf"/>
</dbReference>
<keyword evidence="2 10" id="KW-0812">Transmembrane</keyword>
<dbReference type="Gene3D" id="3.50.30.30">
    <property type="match status" value="1"/>
</dbReference>
<dbReference type="PROSITE" id="PS50089">
    <property type="entry name" value="ZF_RING_2"/>
    <property type="match status" value="1"/>
</dbReference>
<dbReference type="EMBL" id="HBUF01543803">
    <property type="protein sequence ID" value="CAG6756092.1"/>
    <property type="molecule type" value="Transcribed_RNA"/>
</dbReference>
<dbReference type="EMBL" id="HBUF01543801">
    <property type="protein sequence ID" value="CAG6756090.1"/>
    <property type="molecule type" value="Transcribed_RNA"/>
</dbReference>
<dbReference type="Pfam" id="PF02225">
    <property type="entry name" value="PA"/>
    <property type="match status" value="1"/>
</dbReference>
<evidence type="ECO:0000256" key="7">
    <source>
        <dbReference type="ARBA" id="ARBA00023136"/>
    </source>
</evidence>
<dbReference type="InterPro" id="IPR013083">
    <property type="entry name" value="Znf_RING/FYVE/PHD"/>
</dbReference>
<keyword evidence="7 10" id="KW-0472">Membrane</keyword>
<dbReference type="SUPFAM" id="SSF52025">
    <property type="entry name" value="PA domain"/>
    <property type="match status" value="1"/>
</dbReference>
<evidence type="ECO:0000259" key="12">
    <source>
        <dbReference type="PROSITE" id="PS50089"/>
    </source>
</evidence>
<dbReference type="GO" id="GO:0016020">
    <property type="term" value="C:membrane"/>
    <property type="evidence" value="ECO:0007669"/>
    <property type="project" value="UniProtKB-SubCell"/>
</dbReference>
<evidence type="ECO:0000256" key="5">
    <source>
        <dbReference type="ARBA" id="ARBA00022833"/>
    </source>
</evidence>
<dbReference type="GO" id="GO:0008270">
    <property type="term" value="F:zinc ion binding"/>
    <property type="evidence" value="ECO:0007669"/>
    <property type="project" value="UniProtKB-KW"/>
</dbReference>
<proteinExistence type="predicted"/>
<feature type="region of interest" description="Disordered" evidence="9">
    <location>
        <begin position="420"/>
        <end position="452"/>
    </location>
</feature>
<feature type="transmembrane region" description="Helical" evidence="10">
    <location>
        <begin position="209"/>
        <end position="232"/>
    </location>
</feature>
<accession>A0A8D8ZY19</accession>
<evidence type="ECO:0000256" key="6">
    <source>
        <dbReference type="ARBA" id="ARBA00022989"/>
    </source>
</evidence>
<dbReference type="InterPro" id="IPR001841">
    <property type="entry name" value="Znf_RING"/>
</dbReference>
<feature type="domain" description="RING-type" evidence="12">
    <location>
        <begin position="278"/>
        <end position="319"/>
    </location>
</feature>
<evidence type="ECO:0000256" key="3">
    <source>
        <dbReference type="ARBA" id="ARBA00022723"/>
    </source>
</evidence>
<comment type="subcellular location">
    <subcellularLocation>
        <location evidence="1">Membrane</location>
        <topology evidence="1">Single-pass membrane protein</topology>
    </subcellularLocation>
</comment>
<dbReference type="FunFam" id="3.30.40.10:FF:000009">
    <property type="entry name" value="E3 ubiquitin-protein ligase RNF130"/>
    <property type="match status" value="1"/>
</dbReference>